<proteinExistence type="predicted"/>
<evidence type="ECO:0000313" key="2">
    <source>
        <dbReference type="Proteomes" id="UP000662314"/>
    </source>
</evidence>
<reference evidence="1 2" key="1">
    <citation type="journal article" date="2021" name="Int. J. Syst. Evol. Microbiol.">
        <title>Amazonocrinis nigriterrae gen. nov., sp. nov., Atlanticothrix silvestris gen. nov., sp. nov. and Dendronalium phyllosphericum gen. nov., sp. nov., nostocacean cyanobacteria from Brazilian environments.</title>
        <authorList>
            <person name="Alvarenga D.O."/>
            <person name="Andreote A.P.D."/>
            <person name="Branco L.H.Z."/>
            <person name="Delbaje E."/>
            <person name="Cruz R.B."/>
            <person name="Varani A.M."/>
            <person name="Fiore M.F."/>
        </authorList>
    </citation>
    <scope>NUCLEOTIDE SEQUENCE [LARGE SCALE GENOMIC DNA]</scope>
    <source>
        <strain evidence="1 2">CENA369</strain>
    </source>
</reference>
<dbReference type="EMBL" id="JAECZA010000300">
    <property type="protein sequence ID" value="MBH8577951.1"/>
    <property type="molecule type" value="Genomic_DNA"/>
</dbReference>
<organism evidence="1 2">
    <name type="scientific">Dendronalium phyllosphericum CENA369</name>
    <dbReference type="NCBI Taxonomy" id="1725256"/>
    <lineage>
        <taxon>Bacteria</taxon>
        <taxon>Bacillati</taxon>
        <taxon>Cyanobacteriota</taxon>
        <taxon>Cyanophyceae</taxon>
        <taxon>Nostocales</taxon>
        <taxon>Nostocaceae</taxon>
        <taxon>Dendronalium</taxon>
        <taxon>Dendronalium phyllosphericum</taxon>
    </lineage>
</organism>
<dbReference type="AlphaFoldDB" id="A0A8J7I8A5"/>
<sequence length="109" mass="12131">MTNIHTQSDLAKDLQGLEVHLQHILQSPEYAKLINSGYYYPDVTLVDALHAAQEASICLTTATIEQTNKPDMATLAAQLDREADNLEIACLRSLYGETESDCLLFTFKN</sequence>
<comment type="caution">
    <text evidence="1">The sequence shown here is derived from an EMBL/GenBank/DDBJ whole genome shotgun (WGS) entry which is preliminary data.</text>
</comment>
<dbReference type="Proteomes" id="UP000662314">
    <property type="component" value="Unassembled WGS sequence"/>
</dbReference>
<evidence type="ECO:0000313" key="1">
    <source>
        <dbReference type="EMBL" id="MBH8577951.1"/>
    </source>
</evidence>
<name>A0A8J7I8A5_9NOST</name>
<dbReference type="RefSeq" id="WP_214436631.1">
    <property type="nucleotide sequence ID" value="NZ_CAWPUQ010000237.1"/>
</dbReference>
<keyword evidence="2" id="KW-1185">Reference proteome</keyword>
<gene>
    <name evidence="1" type="ORF">I8752_34325</name>
</gene>
<protein>
    <submittedName>
        <fullName evidence="1">Uncharacterized protein</fullName>
    </submittedName>
</protein>
<accession>A0A8J7I8A5</accession>